<keyword evidence="1" id="KW-1133">Transmembrane helix</keyword>
<feature type="non-terminal residue" evidence="2">
    <location>
        <position position="70"/>
    </location>
</feature>
<proteinExistence type="predicted"/>
<organism evidence="2 3">
    <name type="scientific">Candidatus Falkowbacteria bacterium CG10_big_fil_rev_8_21_14_0_10_39_11</name>
    <dbReference type="NCBI Taxonomy" id="1974565"/>
    <lineage>
        <taxon>Bacteria</taxon>
        <taxon>Candidatus Falkowiibacteriota</taxon>
    </lineage>
</organism>
<comment type="caution">
    <text evidence="2">The sequence shown here is derived from an EMBL/GenBank/DDBJ whole genome shotgun (WGS) entry which is preliminary data.</text>
</comment>
<evidence type="ECO:0000256" key="1">
    <source>
        <dbReference type="SAM" id="Phobius"/>
    </source>
</evidence>
<accession>A0A2H0V3W5</accession>
<keyword evidence="1" id="KW-0812">Transmembrane</keyword>
<protein>
    <submittedName>
        <fullName evidence="2">Uncharacterized protein</fullName>
    </submittedName>
</protein>
<dbReference type="EMBL" id="PFAP01000036">
    <property type="protein sequence ID" value="PIR93771.1"/>
    <property type="molecule type" value="Genomic_DNA"/>
</dbReference>
<reference evidence="3" key="1">
    <citation type="submission" date="2017-09" db="EMBL/GenBank/DDBJ databases">
        <title>Depth-based differentiation of microbial function through sediment-hosted aquifers and enrichment of novel symbionts in the deep terrestrial subsurface.</title>
        <authorList>
            <person name="Probst A.J."/>
            <person name="Ladd B."/>
            <person name="Jarett J.K."/>
            <person name="Geller-Mcgrath D.E."/>
            <person name="Sieber C.M.K."/>
            <person name="Emerson J.B."/>
            <person name="Anantharaman K."/>
            <person name="Thomas B.C."/>
            <person name="Malmstrom R."/>
            <person name="Stieglmeier M."/>
            <person name="Klingl A."/>
            <person name="Woyke T."/>
            <person name="Ryan C.M."/>
            <person name="Banfield J.F."/>
        </authorList>
    </citation>
    <scope>NUCLEOTIDE SEQUENCE [LARGE SCALE GENOMIC DNA]</scope>
</reference>
<name>A0A2H0V3W5_9BACT</name>
<feature type="transmembrane region" description="Helical" evidence="1">
    <location>
        <begin position="20"/>
        <end position="41"/>
    </location>
</feature>
<evidence type="ECO:0000313" key="3">
    <source>
        <dbReference type="Proteomes" id="UP000229901"/>
    </source>
</evidence>
<gene>
    <name evidence="2" type="ORF">COT97_04770</name>
</gene>
<keyword evidence="1" id="KW-0472">Membrane</keyword>
<sequence length="70" mass="7788">MRQLWNRIRVFFSQLSRLGWVVLILCLTLLVLTGFVVGNFIGDKKTRDEVVSVRKMPGPQGTPGDKGDAG</sequence>
<dbReference type="Proteomes" id="UP000229901">
    <property type="component" value="Unassembled WGS sequence"/>
</dbReference>
<dbReference type="AlphaFoldDB" id="A0A2H0V3W5"/>
<evidence type="ECO:0000313" key="2">
    <source>
        <dbReference type="EMBL" id="PIR93771.1"/>
    </source>
</evidence>